<dbReference type="AlphaFoldDB" id="A0A2P2QVQ9"/>
<feature type="compositionally biased region" description="Polar residues" evidence="1">
    <location>
        <begin position="24"/>
        <end position="36"/>
    </location>
</feature>
<dbReference type="EMBL" id="GGEC01090599">
    <property type="protein sequence ID" value="MBX71083.1"/>
    <property type="molecule type" value="Transcribed_RNA"/>
</dbReference>
<proteinExistence type="predicted"/>
<name>A0A2P2QVQ9_RHIMU</name>
<feature type="compositionally biased region" description="Basic and acidic residues" evidence="1">
    <location>
        <begin position="45"/>
        <end position="69"/>
    </location>
</feature>
<evidence type="ECO:0000313" key="2">
    <source>
        <dbReference type="EMBL" id="MBX71083.1"/>
    </source>
</evidence>
<evidence type="ECO:0000256" key="1">
    <source>
        <dbReference type="SAM" id="MobiDB-lite"/>
    </source>
</evidence>
<sequence>MTRLYDFHPKKKKMETRSERNPFNDKQANKGTSSACIKSVRFKKSSPDQKEPDQERTRTHKPNVDRQEPVHNQQRTS</sequence>
<accession>A0A2P2QVQ9</accession>
<reference evidence="2" key="1">
    <citation type="submission" date="2018-02" db="EMBL/GenBank/DDBJ databases">
        <title>Rhizophora mucronata_Transcriptome.</title>
        <authorList>
            <person name="Meera S.P."/>
            <person name="Sreeshan A."/>
            <person name="Augustine A."/>
        </authorList>
    </citation>
    <scope>NUCLEOTIDE SEQUENCE</scope>
    <source>
        <tissue evidence="2">Leaf</tissue>
    </source>
</reference>
<organism evidence="2">
    <name type="scientific">Rhizophora mucronata</name>
    <name type="common">Asiatic mangrove</name>
    <dbReference type="NCBI Taxonomy" id="61149"/>
    <lineage>
        <taxon>Eukaryota</taxon>
        <taxon>Viridiplantae</taxon>
        <taxon>Streptophyta</taxon>
        <taxon>Embryophyta</taxon>
        <taxon>Tracheophyta</taxon>
        <taxon>Spermatophyta</taxon>
        <taxon>Magnoliopsida</taxon>
        <taxon>eudicotyledons</taxon>
        <taxon>Gunneridae</taxon>
        <taxon>Pentapetalae</taxon>
        <taxon>rosids</taxon>
        <taxon>fabids</taxon>
        <taxon>Malpighiales</taxon>
        <taxon>Rhizophoraceae</taxon>
        <taxon>Rhizophora</taxon>
    </lineage>
</organism>
<protein>
    <submittedName>
        <fullName evidence="2">Uncharacterized protein</fullName>
    </submittedName>
</protein>
<feature type="region of interest" description="Disordered" evidence="1">
    <location>
        <begin position="1"/>
        <end position="77"/>
    </location>
</feature>